<dbReference type="InterPro" id="IPR000276">
    <property type="entry name" value="GPCR_Rhodpsn"/>
</dbReference>
<reference evidence="10 11" key="1">
    <citation type="submission" date="2024-07" db="EMBL/GenBank/DDBJ databases">
        <title>Chromosome-level genome assembly of the water stick insect Ranatra chinensis (Heteroptera: Nepidae).</title>
        <authorList>
            <person name="Liu X."/>
        </authorList>
    </citation>
    <scope>NUCLEOTIDE SEQUENCE [LARGE SCALE GENOMIC DNA]</scope>
    <source>
        <strain evidence="10">Cailab_2021Rc</strain>
        <tissue evidence="10">Muscle</tissue>
    </source>
</reference>
<feature type="domain" description="G-protein coupled receptors family 1 profile" evidence="9">
    <location>
        <begin position="17"/>
        <end position="266"/>
    </location>
</feature>
<keyword evidence="7" id="KW-0807">Transducer</keyword>
<evidence type="ECO:0000256" key="2">
    <source>
        <dbReference type="ARBA" id="ARBA00010663"/>
    </source>
</evidence>
<proteinExistence type="inferred from homology"/>
<keyword evidence="4 7" id="KW-0812">Transmembrane</keyword>
<dbReference type="Proteomes" id="UP001558652">
    <property type="component" value="Unassembled WGS sequence"/>
</dbReference>
<dbReference type="EMBL" id="JBFDAA010000011">
    <property type="protein sequence ID" value="KAL1124016.1"/>
    <property type="molecule type" value="Genomic_DNA"/>
</dbReference>
<evidence type="ECO:0000256" key="5">
    <source>
        <dbReference type="ARBA" id="ARBA00022989"/>
    </source>
</evidence>
<comment type="similarity">
    <text evidence="2 7">Belongs to the G-protein coupled receptor 1 family.</text>
</comment>
<dbReference type="GO" id="GO:0004930">
    <property type="term" value="F:G protein-coupled receptor activity"/>
    <property type="evidence" value="ECO:0007669"/>
    <property type="project" value="UniProtKB-KW"/>
</dbReference>
<dbReference type="PROSITE" id="PS50262">
    <property type="entry name" value="G_PROTEIN_RECEP_F1_2"/>
    <property type="match status" value="1"/>
</dbReference>
<dbReference type="CDD" id="cd00637">
    <property type="entry name" value="7tm_classA_rhodopsin-like"/>
    <property type="match status" value="1"/>
</dbReference>
<keyword evidence="6 8" id="KW-0472">Membrane</keyword>
<evidence type="ECO:0000313" key="11">
    <source>
        <dbReference type="Proteomes" id="UP001558652"/>
    </source>
</evidence>
<keyword evidence="5 8" id="KW-1133">Transmembrane helix</keyword>
<gene>
    <name evidence="10" type="ORF">AAG570_001786</name>
</gene>
<evidence type="ECO:0000259" key="9">
    <source>
        <dbReference type="PROSITE" id="PS50262"/>
    </source>
</evidence>
<evidence type="ECO:0000256" key="4">
    <source>
        <dbReference type="ARBA" id="ARBA00022692"/>
    </source>
</evidence>
<protein>
    <recommendedName>
        <fullName evidence="9">G-protein coupled receptors family 1 profile domain-containing protein</fullName>
    </recommendedName>
</protein>
<feature type="transmembrane region" description="Helical" evidence="8">
    <location>
        <begin position="253"/>
        <end position="269"/>
    </location>
</feature>
<organism evidence="10 11">
    <name type="scientific">Ranatra chinensis</name>
    <dbReference type="NCBI Taxonomy" id="642074"/>
    <lineage>
        <taxon>Eukaryota</taxon>
        <taxon>Metazoa</taxon>
        <taxon>Ecdysozoa</taxon>
        <taxon>Arthropoda</taxon>
        <taxon>Hexapoda</taxon>
        <taxon>Insecta</taxon>
        <taxon>Pterygota</taxon>
        <taxon>Neoptera</taxon>
        <taxon>Paraneoptera</taxon>
        <taxon>Hemiptera</taxon>
        <taxon>Heteroptera</taxon>
        <taxon>Panheteroptera</taxon>
        <taxon>Nepomorpha</taxon>
        <taxon>Nepidae</taxon>
        <taxon>Ranatrinae</taxon>
        <taxon>Ranatra</taxon>
    </lineage>
</organism>
<evidence type="ECO:0000256" key="8">
    <source>
        <dbReference type="SAM" id="Phobius"/>
    </source>
</evidence>
<dbReference type="PANTHER" id="PTHR22750">
    <property type="entry name" value="G-PROTEIN COUPLED RECEPTOR"/>
    <property type="match status" value="1"/>
</dbReference>
<keyword evidence="7" id="KW-0675">Receptor</keyword>
<dbReference type="InterPro" id="IPR017452">
    <property type="entry name" value="GPCR_Rhodpsn_7TM"/>
</dbReference>
<dbReference type="PRINTS" id="PR00237">
    <property type="entry name" value="GPCRRHODOPSN"/>
</dbReference>
<evidence type="ECO:0000256" key="7">
    <source>
        <dbReference type="RuleBase" id="RU000688"/>
    </source>
</evidence>
<feature type="transmembrane region" description="Helical" evidence="8">
    <location>
        <begin position="73"/>
        <end position="98"/>
    </location>
</feature>
<feature type="transmembrane region" description="Helical" evidence="8">
    <location>
        <begin position="44"/>
        <end position="67"/>
    </location>
</feature>
<dbReference type="PROSITE" id="PS00237">
    <property type="entry name" value="G_PROTEIN_RECEP_F1_1"/>
    <property type="match status" value="1"/>
</dbReference>
<name>A0ABD0Y9J7_9HEMI</name>
<sequence>MLQSAYYVAVAVLGPTVIVVNLPVLVTSGLLLKDGIEPRATYIILGNISLADLSTAVFLIGCAFYPAELRDKQFCAVCVGLIVSCTLCSMLSVCLLAVERYMYIVHGLEYGTWLRPFVVQTLVATTWLVSFFCGLFPVVVWPQYEESYPGSCNFIDGYREEAIESLMAIVSSAMIVVVVMYIIIYSTAKKAARASNQEAKMKMKSVFVVFLSASAFSLAWCPLLVAVFIFVFFCDSSDFCEDLRDSIDSPLPMLGFFNSVLNPMIYAWWHRPFADAARRLVCAANFRNKLRGQAVAEAQLTEERPHQDNPFY</sequence>
<evidence type="ECO:0000313" key="10">
    <source>
        <dbReference type="EMBL" id="KAL1124016.1"/>
    </source>
</evidence>
<feature type="transmembrane region" description="Helical" evidence="8">
    <location>
        <begin position="118"/>
        <end position="142"/>
    </location>
</feature>
<keyword evidence="3" id="KW-1003">Cell membrane</keyword>
<keyword evidence="7" id="KW-0297">G-protein coupled receptor</keyword>
<comment type="subcellular location">
    <subcellularLocation>
        <location evidence="1">Cell membrane</location>
        <topology evidence="1">Multi-pass membrane protein</topology>
    </subcellularLocation>
</comment>
<evidence type="ECO:0000256" key="6">
    <source>
        <dbReference type="ARBA" id="ARBA00023136"/>
    </source>
</evidence>
<dbReference type="AlphaFoldDB" id="A0ABD0Y9J7"/>
<feature type="transmembrane region" description="Helical" evidence="8">
    <location>
        <begin position="206"/>
        <end position="233"/>
    </location>
</feature>
<feature type="transmembrane region" description="Helical" evidence="8">
    <location>
        <begin position="162"/>
        <end position="185"/>
    </location>
</feature>
<keyword evidence="11" id="KW-1185">Reference proteome</keyword>
<comment type="caution">
    <text evidence="10">The sequence shown here is derived from an EMBL/GenBank/DDBJ whole genome shotgun (WGS) entry which is preliminary data.</text>
</comment>
<dbReference type="GO" id="GO:0005886">
    <property type="term" value="C:plasma membrane"/>
    <property type="evidence" value="ECO:0007669"/>
    <property type="project" value="UniProtKB-SubCell"/>
</dbReference>
<dbReference type="SUPFAM" id="SSF81321">
    <property type="entry name" value="Family A G protein-coupled receptor-like"/>
    <property type="match status" value="1"/>
</dbReference>
<dbReference type="Pfam" id="PF00001">
    <property type="entry name" value="7tm_1"/>
    <property type="match status" value="1"/>
</dbReference>
<dbReference type="Gene3D" id="1.20.1070.10">
    <property type="entry name" value="Rhodopsin 7-helix transmembrane proteins"/>
    <property type="match status" value="1"/>
</dbReference>
<feature type="transmembrane region" description="Helical" evidence="8">
    <location>
        <begin position="6"/>
        <end position="32"/>
    </location>
</feature>
<accession>A0ABD0Y9J7</accession>
<evidence type="ECO:0000256" key="3">
    <source>
        <dbReference type="ARBA" id="ARBA00022475"/>
    </source>
</evidence>
<evidence type="ECO:0000256" key="1">
    <source>
        <dbReference type="ARBA" id="ARBA00004651"/>
    </source>
</evidence>